<dbReference type="Proteomes" id="UP000076858">
    <property type="component" value="Unassembled WGS sequence"/>
</dbReference>
<protein>
    <submittedName>
        <fullName evidence="1">Uncharacterized protein</fullName>
    </submittedName>
</protein>
<name>A0A162SV60_9CRUS</name>
<gene>
    <name evidence="1" type="ORF">APZ42_011622</name>
</gene>
<proteinExistence type="predicted"/>
<comment type="caution">
    <text evidence="1">The sequence shown here is derived from an EMBL/GenBank/DDBJ whole genome shotgun (WGS) entry which is preliminary data.</text>
</comment>
<sequence>MIWLLTCSSSTVRYTGQLLCTSSSRPDFLFFFSLPKKIQVNWKPIDLPCRVEKARFCQSN</sequence>
<evidence type="ECO:0000313" key="2">
    <source>
        <dbReference type="Proteomes" id="UP000076858"/>
    </source>
</evidence>
<organism evidence="1 2">
    <name type="scientific">Daphnia magna</name>
    <dbReference type="NCBI Taxonomy" id="35525"/>
    <lineage>
        <taxon>Eukaryota</taxon>
        <taxon>Metazoa</taxon>
        <taxon>Ecdysozoa</taxon>
        <taxon>Arthropoda</taxon>
        <taxon>Crustacea</taxon>
        <taxon>Branchiopoda</taxon>
        <taxon>Diplostraca</taxon>
        <taxon>Cladocera</taxon>
        <taxon>Anomopoda</taxon>
        <taxon>Daphniidae</taxon>
        <taxon>Daphnia</taxon>
    </lineage>
</organism>
<accession>A0A162SV60</accession>
<dbReference type="AlphaFoldDB" id="A0A162SV60"/>
<keyword evidence="2" id="KW-1185">Reference proteome</keyword>
<evidence type="ECO:0000313" key="1">
    <source>
        <dbReference type="EMBL" id="KZS21653.1"/>
    </source>
</evidence>
<reference evidence="1 2" key="1">
    <citation type="submission" date="2016-03" db="EMBL/GenBank/DDBJ databases">
        <title>EvidentialGene: Evidence-directed Construction of Genes on Genomes.</title>
        <authorList>
            <person name="Gilbert D.G."/>
            <person name="Choi J.-H."/>
            <person name="Mockaitis K."/>
            <person name="Colbourne J."/>
            <person name="Pfrender M."/>
        </authorList>
    </citation>
    <scope>NUCLEOTIDE SEQUENCE [LARGE SCALE GENOMIC DNA]</scope>
    <source>
        <strain evidence="1 2">Xinb3</strain>
        <tissue evidence="1">Complete organism</tissue>
    </source>
</reference>
<dbReference type="EMBL" id="LRGB01000024">
    <property type="protein sequence ID" value="KZS21653.1"/>
    <property type="molecule type" value="Genomic_DNA"/>
</dbReference>